<dbReference type="EMBL" id="VFRP01000002">
    <property type="protein sequence ID" value="TPE53133.1"/>
    <property type="molecule type" value="Genomic_DNA"/>
</dbReference>
<protein>
    <submittedName>
        <fullName evidence="1">DUF1489 family protein</fullName>
    </submittedName>
</protein>
<organism evidence="1 2">
    <name type="scientific">Amaricoccus solimangrovi</name>
    <dbReference type="NCBI Taxonomy" id="2589815"/>
    <lineage>
        <taxon>Bacteria</taxon>
        <taxon>Pseudomonadati</taxon>
        <taxon>Pseudomonadota</taxon>
        <taxon>Alphaproteobacteria</taxon>
        <taxon>Rhodobacterales</taxon>
        <taxon>Paracoccaceae</taxon>
        <taxon>Amaricoccus</taxon>
    </lineage>
</organism>
<accession>A0A501WTS2</accession>
<evidence type="ECO:0000313" key="2">
    <source>
        <dbReference type="Proteomes" id="UP000319255"/>
    </source>
</evidence>
<dbReference type="OrthoDB" id="9798292at2"/>
<dbReference type="AlphaFoldDB" id="A0A501WTS2"/>
<dbReference type="Pfam" id="PF07370">
    <property type="entry name" value="DUF1489"/>
    <property type="match status" value="1"/>
</dbReference>
<dbReference type="Proteomes" id="UP000319255">
    <property type="component" value="Unassembled WGS sequence"/>
</dbReference>
<gene>
    <name evidence="1" type="ORF">FJM51_03670</name>
</gene>
<name>A0A501WTS2_9RHOB</name>
<reference evidence="1 2" key="1">
    <citation type="submission" date="2019-06" db="EMBL/GenBank/DDBJ databases">
        <title>A novel bacterium of genus Amaricoccus, isolated from marine sediment.</title>
        <authorList>
            <person name="Huang H."/>
            <person name="Mo K."/>
            <person name="Hu Y."/>
        </authorList>
    </citation>
    <scope>NUCLEOTIDE SEQUENCE [LARGE SCALE GENOMIC DNA]</scope>
    <source>
        <strain evidence="1 2">HB172011</strain>
    </source>
</reference>
<dbReference type="RefSeq" id="WP_140452755.1">
    <property type="nucleotide sequence ID" value="NZ_VFRP01000002.1"/>
</dbReference>
<sequence length="145" mass="15812">MSASLHLVKLCVGAAEVSDLVSWQAARMEEARAAGRTPLPSHVTRMWPRRAEELLDGGSLYWVFKGLILARQRILSLDPRTGADGIERCAITLDPVVTRTAPRPRRPFQGWRYLPAAEAPPDVAAAAEPELPAPLALELDQIGVV</sequence>
<proteinExistence type="predicted"/>
<keyword evidence="2" id="KW-1185">Reference proteome</keyword>
<dbReference type="InterPro" id="IPR008320">
    <property type="entry name" value="UCP032025"/>
</dbReference>
<evidence type="ECO:0000313" key="1">
    <source>
        <dbReference type="EMBL" id="TPE53133.1"/>
    </source>
</evidence>
<comment type="caution">
    <text evidence="1">The sequence shown here is derived from an EMBL/GenBank/DDBJ whole genome shotgun (WGS) entry which is preliminary data.</text>
</comment>
<dbReference type="PIRSF" id="PIRSF032025">
    <property type="entry name" value="UCP032025"/>
    <property type="match status" value="1"/>
</dbReference>